<evidence type="ECO:0000313" key="4">
    <source>
        <dbReference type="WBParaSite" id="HPBE_0000448201-mRNA-1"/>
    </source>
</evidence>
<dbReference type="Proteomes" id="UP000050761">
    <property type="component" value="Unassembled WGS sequence"/>
</dbReference>
<dbReference type="PANTHER" id="PTHR36940:SF1">
    <property type="entry name" value="DUF3278 DOMAIN-CONTAINING PROTEIN"/>
    <property type="match status" value="1"/>
</dbReference>
<evidence type="ECO:0000313" key="3">
    <source>
        <dbReference type="Proteomes" id="UP000050761"/>
    </source>
</evidence>
<keyword evidence="1" id="KW-0812">Transmembrane</keyword>
<evidence type="ECO:0000259" key="2">
    <source>
        <dbReference type="Pfam" id="PF23346"/>
    </source>
</evidence>
<dbReference type="InterPro" id="IPR055514">
    <property type="entry name" value="DUF7087"/>
</dbReference>
<keyword evidence="1" id="KW-1133">Transmembrane helix</keyword>
<keyword evidence="3" id="KW-1185">Reference proteome</keyword>
<protein>
    <submittedName>
        <fullName evidence="4">EXS domain-containing protein</fullName>
    </submittedName>
</protein>
<keyword evidence="1" id="KW-0472">Membrane</keyword>
<reference evidence="4" key="1">
    <citation type="submission" date="2019-09" db="UniProtKB">
        <authorList>
            <consortium name="WormBaseParasite"/>
        </authorList>
    </citation>
    <scope>IDENTIFICATION</scope>
</reference>
<dbReference type="AlphaFoldDB" id="A0A183FDW0"/>
<feature type="domain" description="DUF7087" evidence="2">
    <location>
        <begin position="1"/>
        <end position="115"/>
    </location>
</feature>
<accession>A0A183FDW0</accession>
<name>A0A183FDW0_HELPZ</name>
<feature type="transmembrane region" description="Helical" evidence="1">
    <location>
        <begin position="12"/>
        <end position="32"/>
    </location>
</feature>
<dbReference type="Pfam" id="PF23346">
    <property type="entry name" value="DUF7087"/>
    <property type="match status" value="1"/>
</dbReference>
<dbReference type="PANTHER" id="PTHR36940">
    <property type="entry name" value="PROTEIN CBG20338"/>
    <property type="match status" value="1"/>
</dbReference>
<proteinExistence type="predicted"/>
<feature type="transmembrane region" description="Helical" evidence="1">
    <location>
        <begin position="87"/>
        <end position="109"/>
    </location>
</feature>
<evidence type="ECO:0000256" key="1">
    <source>
        <dbReference type="SAM" id="Phobius"/>
    </source>
</evidence>
<sequence>LLFQLLMIYSESASLSMFTFLCYSIICGFNLFHLSRRWYYNIDGRYDLKQFIRESEPTVRVQYGFAIFTPTVMGLITLSLIELQNGFVHSIFRLFNIIQLLLALAQVSLEFYEVLVRGN</sequence>
<organism evidence="3 4">
    <name type="scientific">Heligmosomoides polygyrus</name>
    <name type="common">Parasitic roundworm</name>
    <dbReference type="NCBI Taxonomy" id="6339"/>
    <lineage>
        <taxon>Eukaryota</taxon>
        <taxon>Metazoa</taxon>
        <taxon>Ecdysozoa</taxon>
        <taxon>Nematoda</taxon>
        <taxon>Chromadorea</taxon>
        <taxon>Rhabditida</taxon>
        <taxon>Rhabditina</taxon>
        <taxon>Rhabditomorpha</taxon>
        <taxon>Strongyloidea</taxon>
        <taxon>Heligmosomidae</taxon>
        <taxon>Heligmosomoides</taxon>
    </lineage>
</organism>
<feature type="transmembrane region" description="Helical" evidence="1">
    <location>
        <begin position="63"/>
        <end position="81"/>
    </location>
</feature>
<dbReference type="WBParaSite" id="HPBE_0000448201-mRNA-1">
    <property type="protein sequence ID" value="HPBE_0000448201-mRNA-1"/>
    <property type="gene ID" value="HPBE_0000448201"/>
</dbReference>